<comment type="caution">
    <text evidence="1">The sequence shown here is derived from an EMBL/GenBank/DDBJ whole genome shotgun (WGS) entry which is preliminary data.</text>
</comment>
<dbReference type="EMBL" id="JANBPG010000730">
    <property type="protein sequence ID" value="KAJ1894157.1"/>
    <property type="molecule type" value="Genomic_DNA"/>
</dbReference>
<keyword evidence="2" id="KW-1185">Reference proteome</keyword>
<evidence type="ECO:0000313" key="2">
    <source>
        <dbReference type="Proteomes" id="UP001150581"/>
    </source>
</evidence>
<gene>
    <name evidence="1" type="ORF">LPJ66_005356</name>
</gene>
<dbReference type="Proteomes" id="UP001150581">
    <property type="component" value="Unassembled WGS sequence"/>
</dbReference>
<evidence type="ECO:0000313" key="1">
    <source>
        <dbReference type="EMBL" id="KAJ1894157.1"/>
    </source>
</evidence>
<sequence length="303" mass="33880">MDNLSKARLENIKLLQLNSGRNASRYQSVTAVTTTAVAVATNSITASAASDDQLKQMHREIKAHCIQLETAAADNSNIHAQNDKLRPDIAAATTTEDFRAYDRSFCAQLDVAKANATLLMEKLNDADLESQRKIDMYYKQRSIAFTHATMVENKCGRLEGKLRPIQAKVAAANNIADTFCKQLQDASLRVALKEQQIPTKLWRQLNGTNALLKQSQTRISQLERRISRAAKANTSLEDELANFSSKISGVLAEHNERDHSSTTIVISLKRMLSKANQQLHRNALCKRGLRNHNIITQRLDERT</sequence>
<name>A0ACC1IJ45_9FUNG</name>
<proteinExistence type="predicted"/>
<protein>
    <submittedName>
        <fullName evidence="1">Uncharacterized protein</fullName>
    </submittedName>
</protein>
<accession>A0ACC1IJ45</accession>
<reference evidence="1" key="1">
    <citation type="submission" date="2022-07" db="EMBL/GenBank/DDBJ databases">
        <title>Phylogenomic reconstructions and comparative analyses of Kickxellomycotina fungi.</title>
        <authorList>
            <person name="Reynolds N.K."/>
            <person name="Stajich J.E."/>
            <person name="Barry K."/>
            <person name="Grigoriev I.V."/>
            <person name="Crous P."/>
            <person name="Smith M.E."/>
        </authorList>
    </citation>
    <scope>NUCLEOTIDE SEQUENCE</scope>
    <source>
        <strain evidence="1">Benny 63K</strain>
    </source>
</reference>
<organism evidence="1 2">
    <name type="scientific">Kickxella alabastrina</name>
    <dbReference type="NCBI Taxonomy" id="61397"/>
    <lineage>
        <taxon>Eukaryota</taxon>
        <taxon>Fungi</taxon>
        <taxon>Fungi incertae sedis</taxon>
        <taxon>Zoopagomycota</taxon>
        <taxon>Kickxellomycotina</taxon>
        <taxon>Kickxellomycetes</taxon>
        <taxon>Kickxellales</taxon>
        <taxon>Kickxellaceae</taxon>
        <taxon>Kickxella</taxon>
    </lineage>
</organism>